<evidence type="ECO:0000313" key="1">
    <source>
        <dbReference type="EMBL" id="GFR41522.1"/>
    </source>
</evidence>
<name>A0AAD3DIT7_9CHLO</name>
<keyword evidence="2" id="KW-1185">Reference proteome</keyword>
<accession>A0AAD3DIT7</accession>
<reference evidence="1 2" key="1">
    <citation type="journal article" date="2021" name="Sci. Rep.">
        <title>Genome sequencing of the multicellular alga Astrephomene provides insights into convergent evolution of germ-soma differentiation.</title>
        <authorList>
            <person name="Yamashita S."/>
            <person name="Yamamoto K."/>
            <person name="Matsuzaki R."/>
            <person name="Suzuki S."/>
            <person name="Yamaguchi H."/>
            <person name="Hirooka S."/>
            <person name="Minakuchi Y."/>
            <person name="Miyagishima S."/>
            <person name="Kawachi M."/>
            <person name="Toyoda A."/>
            <person name="Nozaki H."/>
        </authorList>
    </citation>
    <scope>NUCLEOTIDE SEQUENCE [LARGE SCALE GENOMIC DNA]</scope>
    <source>
        <strain evidence="1 2">NIES-4017</strain>
    </source>
</reference>
<protein>
    <submittedName>
        <fullName evidence="1">Uncharacterized protein</fullName>
    </submittedName>
</protein>
<sequence length="408" mass="45267">MSVNFQPRGTSLSLSRLPYRPWAPCSLRTCNVKVPRVAPTAEPPRIDVRVQAVRGSRAGGSDGRSFEPNGGWTNVTVGDDDGSLINKSISKELLRCKSVAELGDLFTANEAELNPVNVATAWMQLGKLHGSGGHGQQDACNALGKRMMGKTLALVHQMQLRQLSSTLWGMTKASFALDKHPLGAYFLEAAGQVLLSLVNENESWPDVNISMVWYALSKVSYHWDKKLLGSIARKSLEDVDSWEDPKLLAQSMAGMGYTAVALTASQKGKLVEAVTRITHNARDTREFCRALEFILSGACNLKLHLPYKTLRQLHDTALGMPVPYALELRRVNFAIVLRRACQLGFQPTPEETDLWCNRLLNDFGTNWTCKELTWTMLALSSMPGYKPPPDVLQRLRAQLLTLRNFSEE</sequence>
<gene>
    <name evidence="1" type="ORF">Agub_g2218</name>
</gene>
<comment type="caution">
    <text evidence="1">The sequence shown here is derived from an EMBL/GenBank/DDBJ whole genome shotgun (WGS) entry which is preliminary data.</text>
</comment>
<dbReference type="AlphaFoldDB" id="A0AAD3DIT7"/>
<feature type="non-terminal residue" evidence="1">
    <location>
        <position position="1"/>
    </location>
</feature>
<dbReference type="EMBL" id="BMAR01000001">
    <property type="protein sequence ID" value="GFR41522.1"/>
    <property type="molecule type" value="Genomic_DNA"/>
</dbReference>
<organism evidence="1 2">
    <name type="scientific">Astrephomene gubernaculifera</name>
    <dbReference type="NCBI Taxonomy" id="47775"/>
    <lineage>
        <taxon>Eukaryota</taxon>
        <taxon>Viridiplantae</taxon>
        <taxon>Chlorophyta</taxon>
        <taxon>core chlorophytes</taxon>
        <taxon>Chlorophyceae</taxon>
        <taxon>CS clade</taxon>
        <taxon>Chlamydomonadales</taxon>
        <taxon>Astrephomenaceae</taxon>
        <taxon>Astrephomene</taxon>
    </lineage>
</organism>
<evidence type="ECO:0000313" key="2">
    <source>
        <dbReference type="Proteomes" id="UP001054857"/>
    </source>
</evidence>
<proteinExistence type="predicted"/>
<dbReference type="Proteomes" id="UP001054857">
    <property type="component" value="Unassembled WGS sequence"/>
</dbReference>